<evidence type="ECO:0008006" key="3">
    <source>
        <dbReference type="Google" id="ProtNLM"/>
    </source>
</evidence>
<protein>
    <recommendedName>
        <fullName evidence="3">Phage ABA sandwich domain-containing protein</fullName>
    </recommendedName>
</protein>
<keyword evidence="2" id="KW-1185">Reference proteome</keyword>
<accession>A0ABN7RYR5</accession>
<name>A0ABN7RYR5_THEXY</name>
<proteinExistence type="predicted"/>
<comment type="caution">
    <text evidence="1">The sequence shown here is derived from an EMBL/GenBank/DDBJ whole genome shotgun (WGS) entry which is preliminary data.</text>
</comment>
<evidence type="ECO:0000313" key="2">
    <source>
        <dbReference type="Proteomes" id="UP000681526"/>
    </source>
</evidence>
<gene>
    <name evidence="1" type="primary">txxe 2094</name>
    <name evidence="1" type="ORF">TXXE_10305</name>
</gene>
<dbReference type="InterPro" id="IPR037891">
    <property type="entry name" value="Cdil-like_sf"/>
</dbReference>
<dbReference type="Proteomes" id="UP000681526">
    <property type="component" value="Unassembled WGS sequence"/>
</dbReference>
<dbReference type="Gene3D" id="3.40.1590.10">
    <property type="entry name" value="NMB0488-like"/>
    <property type="match status" value="1"/>
</dbReference>
<reference evidence="1 2" key="1">
    <citation type="submission" date="2021-04" db="EMBL/GenBank/DDBJ databases">
        <authorList>
            <person name="Rakotoarivonina H."/>
        </authorList>
    </citation>
    <scope>NUCLEOTIDE SEQUENCE [LARGE SCALE GENOMIC DNA]</scope>
    <source>
        <strain evidence="1 2">XE</strain>
    </source>
</reference>
<dbReference type="RefSeq" id="WP_213484558.1">
    <property type="nucleotide sequence ID" value="NZ_CAJRAY010000046.1"/>
</dbReference>
<evidence type="ECO:0000313" key="1">
    <source>
        <dbReference type="EMBL" id="CAG5086834.1"/>
    </source>
</evidence>
<dbReference type="EMBL" id="CAJRAY010000046">
    <property type="protein sequence ID" value="CAG5086834.1"/>
    <property type="molecule type" value="Genomic_DNA"/>
</dbReference>
<sequence>MEFKSVSIYVTPDEDLFILSRGISRKWGGAIIDIERYRFLEKSYTDDMLETCVLEAFEDWNSIEPADELKPTAIEKILKIKGYLKAVKRMSYINVEWDSDEGYKIIPTKNNGKKGFVHLEEEAISIGGTVRDGNLAHAIRTAIIKSK</sequence>
<organism evidence="1 2">
    <name type="scientific">Thermobacillus xylanilyticus</name>
    <dbReference type="NCBI Taxonomy" id="76633"/>
    <lineage>
        <taxon>Bacteria</taxon>
        <taxon>Bacillati</taxon>
        <taxon>Bacillota</taxon>
        <taxon>Bacilli</taxon>
        <taxon>Bacillales</taxon>
        <taxon>Paenibacillaceae</taxon>
        <taxon>Thermobacillus</taxon>
    </lineage>
</organism>